<dbReference type="PANTHER" id="PTHR10357">
    <property type="entry name" value="ALPHA-AMYLASE FAMILY MEMBER"/>
    <property type="match status" value="1"/>
</dbReference>
<dbReference type="PANTHER" id="PTHR10357:SF216">
    <property type="entry name" value="MALTOOLIGOSYL TREHALOSE SYNTHASE-RELATED"/>
    <property type="match status" value="1"/>
</dbReference>
<dbReference type="NCBIfam" id="TIGR02401">
    <property type="entry name" value="trehalose_TreY"/>
    <property type="match status" value="1"/>
</dbReference>
<dbReference type="GO" id="GO:0047470">
    <property type="term" value="F:(1,4)-alpha-D-glucan 1-alpha-D-glucosylmutase activity"/>
    <property type="evidence" value="ECO:0007669"/>
    <property type="project" value="TreeGrafter"/>
</dbReference>
<name>A0A9J7BUK4_9BACT</name>
<dbReference type="SMART" id="SM00642">
    <property type="entry name" value="Aamy"/>
    <property type="match status" value="1"/>
</dbReference>
<dbReference type="AlphaFoldDB" id="A0A9J7BUK4"/>
<feature type="domain" description="Glycosyl hydrolase family 13 catalytic" evidence="1">
    <location>
        <begin position="18"/>
        <end position="767"/>
    </location>
</feature>
<dbReference type="InterPro" id="IPR017853">
    <property type="entry name" value="GH"/>
</dbReference>
<dbReference type="CDD" id="cd11336">
    <property type="entry name" value="AmyAc_MTSase"/>
    <property type="match status" value="1"/>
</dbReference>
<dbReference type="Proteomes" id="UP001059380">
    <property type="component" value="Chromosome"/>
</dbReference>
<dbReference type="RefSeq" id="WP_260796194.1">
    <property type="nucleotide sequence ID" value="NZ_CP093313.1"/>
</dbReference>
<dbReference type="InterPro" id="IPR006047">
    <property type="entry name" value="GH13_cat_dom"/>
</dbReference>
<proteinExistence type="predicted"/>
<dbReference type="GO" id="GO:0005992">
    <property type="term" value="P:trehalose biosynthetic process"/>
    <property type="evidence" value="ECO:0007669"/>
    <property type="project" value="TreeGrafter"/>
</dbReference>
<sequence>MRRVPHSTYRLQLNKQFTFDDAAAIASYLKDLGVTHVYCSPYLQAAPGSMHGYDVVDHEKVNEELGGDRGHRRFCERLREFGLGQVLDIVPNHMALGRRNRYWMDVLENGPSSRYASWFDIDWNSDEVKLKNKVLIPVLGDQYGKVLASGDIRVEQQGETFCLRYFDHSWPVAPGSLASIVQLAAKFLSEDTLGFIADSLARLPSPDSNDPALVQERQRDKDVIYALLGRACSEKKEVCEAISKAVDAINADVDLLDDLLNQQFYRLAYWRTADQELGYRRFFDVNTLIGLRMERQHVFDATHARILEWVQDGVLDGIRVDHPDGLRDPQQYFDRLRAKAGDAWIIGEKILEPGEWLRESWPIDGTSGYDFMNVCNSLLAHPEGLREFGAIYRDFTGRAQSFDDMVHDKKLTVEQEALGSDVNRLASLFVEICEGNRDRRDYTRAEIRRAIREVAACFSIYRTYVVAERNEITEEDRREIERAVNCAKQYRQDIDAGLFDFMGDVLSLRYRGALESEFLLRFQQFTSPVMAKGVEDTAFYCFNRMIGLNEVGGAPATDGMSVEQFHDYCAHMQATHPLSMTTLATHDTKRGDDVRARLAALTEIPARWKSALQRWGRMNAKLKTNALPDRNTEYFLYQTMIGAWSISEERLQAYMLKAVREAKEQTSWTQQNKEFEEALQAFIGQLYKSGEFIADLDALVRRVDRAGHVNSLAQTLLHFTAPGVPDTYQGGELWDYRLVDPDNRTPVDYDLRQRMLNELKSGMPASEIMRCEDTGLPKLWVVHKALMLRREHPEWFGAEATYEPLAVSGPKAAHAVAYLRAGRVATLVPRWPVKLGESWAGTTLALPEGRWTSLLTGDVIEGGRSRGNLRIQALLRDFPVALLVRNAE</sequence>
<dbReference type="Gene3D" id="3.20.20.80">
    <property type="entry name" value="Glycosidases"/>
    <property type="match status" value="4"/>
</dbReference>
<reference evidence="2" key="1">
    <citation type="submission" date="2021-04" db="EMBL/GenBank/DDBJ databases">
        <title>Phylogenetic analysis of Acidobacteriaceae.</title>
        <authorList>
            <person name="Qiu L."/>
            <person name="Zhang Q."/>
        </authorList>
    </citation>
    <scope>NUCLEOTIDE SEQUENCE</scope>
    <source>
        <strain evidence="2">DSM 25168</strain>
    </source>
</reference>
<evidence type="ECO:0000313" key="3">
    <source>
        <dbReference type="Proteomes" id="UP001059380"/>
    </source>
</evidence>
<dbReference type="SUPFAM" id="SSF51445">
    <property type="entry name" value="(Trans)glycosidases"/>
    <property type="match status" value="1"/>
</dbReference>
<accession>A0A9J7BUK4</accession>
<dbReference type="Pfam" id="PF00128">
    <property type="entry name" value="Alpha-amylase"/>
    <property type="match status" value="1"/>
</dbReference>
<evidence type="ECO:0000259" key="1">
    <source>
        <dbReference type="SMART" id="SM00642"/>
    </source>
</evidence>
<evidence type="ECO:0000313" key="2">
    <source>
        <dbReference type="EMBL" id="UWZ86556.1"/>
    </source>
</evidence>
<protein>
    <submittedName>
        <fullName evidence="2">Malto-oligosyltrehalose synthase</fullName>
    </submittedName>
</protein>
<dbReference type="InterPro" id="IPR012767">
    <property type="entry name" value="Trehalose_TreY"/>
</dbReference>
<dbReference type="EMBL" id="CP093313">
    <property type="protein sequence ID" value="UWZ86556.1"/>
    <property type="molecule type" value="Genomic_DNA"/>
</dbReference>
<organism evidence="2 3">
    <name type="scientific">Occallatibacter riparius</name>
    <dbReference type="NCBI Taxonomy" id="1002689"/>
    <lineage>
        <taxon>Bacteria</taxon>
        <taxon>Pseudomonadati</taxon>
        <taxon>Acidobacteriota</taxon>
        <taxon>Terriglobia</taxon>
        <taxon>Terriglobales</taxon>
        <taxon>Acidobacteriaceae</taxon>
        <taxon>Occallatibacter</taxon>
    </lineage>
</organism>
<dbReference type="KEGG" id="orp:MOP44_11555"/>
<gene>
    <name evidence="2" type="primary">treY</name>
    <name evidence="2" type="ORF">MOP44_11555</name>
</gene>
<keyword evidence="3" id="KW-1185">Reference proteome</keyword>
<dbReference type="GO" id="GO:0030980">
    <property type="term" value="P:alpha-glucan catabolic process"/>
    <property type="evidence" value="ECO:0007669"/>
    <property type="project" value="TreeGrafter"/>
</dbReference>